<dbReference type="GO" id="GO:0004806">
    <property type="term" value="F:triacylglycerol lipase activity"/>
    <property type="evidence" value="ECO:0007669"/>
    <property type="project" value="UniProtKB-EC"/>
</dbReference>
<evidence type="ECO:0000259" key="13">
    <source>
        <dbReference type="Pfam" id="PF24708"/>
    </source>
</evidence>
<evidence type="ECO:0000259" key="12">
    <source>
        <dbReference type="Pfam" id="PF04650"/>
    </source>
</evidence>
<comment type="caution">
    <text evidence="14">The sequence shown here is derived from an EMBL/GenBank/DDBJ whole genome shotgun (WGS) entry which is preliminary data.</text>
</comment>
<gene>
    <name evidence="14" type="ORF">EIG99_06225</name>
</gene>
<feature type="compositionally biased region" description="Polar residues" evidence="10">
    <location>
        <begin position="381"/>
        <end position="403"/>
    </location>
</feature>
<feature type="compositionally biased region" description="Basic and acidic residues" evidence="10">
    <location>
        <begin position="207"/>
        <end position="225"/>
    </location>
</feature>
<feature type="region of interest" description="Disordered" evidence="10">
    <location>
        <begin position="41"/>
        <end position="409"/>
    </location>
</feature>
<feature type="domain" description="YSIRK Gram-positive signal peptide" evidence="12">
    <location>
        <begin position="8"/>
        <end position="31"/>
    </location>
</feature>
<dbReference type="EC" id="3.1.1.3" evidence="4"/>
<feature type="compositionally biased region" description="Low complexity" evidence="10">
    <location>
        <begin position="371"/>
        <end position="380"/>
    </location>
</feature>
<feature type="compositionally biased region" description="Basic and acidic residues" evidence="10">
    <location>
        <begin position="249"/>
        <end position="258"/>
    </location>
</feature>
<evidence type="ECO:0000256" key="9">
    <source>
        <dbReference type="ARBA" id="ARBA00023098"/>
    </source>
</evidence>
<dbReference type="InterPro" id="IPR029058">
    <property type="entry name" value="AB_hydrolase_fold"/>
</dbReference>
<comment type="catalytic activity">
    <reaction evidence="1">
        <text>a triacylglycerol + H2O = a diacylglycerol + a fatty acid + H(+)</text>
        <dbReference type="Rhea" id="RHEA:12044"/>
        <dbReference type="ChEBI" id="CHEBI:15377"/>
        <dbReference type="ChEBI" id="CHEBI:15378"/>
        <dbReference type="ChEBI" id="CHEBI:17855"/>
        <dbReference type="ChEBI" id="CHEBI:18035"/>
        <dbReference type="ChEBI" id="CHEBI:28868"/>
        <dbReference type="EC" id="3.1.1.3"/>
    </reaction>
</comment>
<dbReference type="InterPro" id="IPR056304">
    <property type="entry name" value="Lip-like_C"/>
</dbReference>
<dbReference type="GO" id="GO:0016042">
    <property type="term" value="P:lipid catabolic process"/>
    <property type="evidence" value="ECO:0007669"/>
    <property type="project" value="UniProtKB-KW"/>
</dbReference>
<comment type="subcellular location">
    <subcellularLocation>
        <location evidence="2">Secreted</location>
    </subcellularLocation>
</comment>
<dbReference type="Proteomes" id="UP000293854">
    <property type="component" value="Unassembled WGS sequence"/>
</dbReference>
<evidence type="ECO:0000256" key="5">
    <source>
        <dbReference type="ARBA" id="ARBA00022525"/>
    </source>
</evidence>
<evidence type="ECO:0000313" key="15">
    <source>
        <dbReference type="Proteomes" id="UP000293854"/>
    </source>
</evidence>
<proteinExistence type="inferred from homology"/>
<keyword evidence="6 11" id="KW-0732">Signal</keyword>
<feature type="signal peptide" evidence="11">
    <location>
        <begin position="1"/>
        <end position="39"/>
    </location>
</feature>
<feature type="compositionally biased region" description="Low complexity" evidence="10">
    <location>
        <begin position="155"/>
        <end position="173"/>
    </location>
</feature>
<dbReference type="EMBL" id="RQTE01000101">
    <property type="protein sequence ID" value="RZI02450.1"/>
    <property type="molecule type" value="Genomic_DNA"/>
</dbReference>
<evidence type="ECO:0000256" key="8">
    <source>
        <dbReference type="ARBA" id="ARBA00022963"/>
    </source>
</evidence>
<evidence type="ECO:0000256" key="3">
    <source>
        <dbReference type="ARBA" id="ARBA00010701"/>
    </source>
</evidence>
<keyword evidence="5" id="KW-0964">Secreted</keyword>
<dbReference type="RefSeq" id="WP_130135468.1">
    <property type="nucleotide sequence ID" value="NZ_RQTE01000101.1"/>
</dbReference>
<evidence type="ECO:0000256" key="1">
    <source>
        <dbReference type="ARBA" id="ARBA00001024"/>
    </source>
</evidence>
<organism evidence="14 15">
    <name type="scientific">Staphylococcus condimenti</name>
    <dbReference type="NCBI Taxonomy" id="70255"/>
    <lineage>
        <taxon>Bacteria</taxon>
        <taxon>Bacillati</taxon>
        <taxon>Bacillota</taxon>
        <taxon>Bacilli</taxon>
        <taxon>Bacillales</taxon>
        <taxon>Staphylococcaceae</taxon>
        <taxon>Staphylococcus</taxon>
    </lineage>
</organism>
<evidence type="ECO:0000256" key="11">
    <source>
        <dbReference type="SAM" id="SignalP"/>
    </source>
</evidence>
<evidence type="ECO:0000256" key="10">
    <source>
        <dbReference type="SAM" id="MobiDB-lite"/>
    </source>
</evidence>
<feature type="domain" description="Lipase-like C-terminal" evidence="13">
    <location>
        <begin position="415"/>
        <end position="788"/>
    </location>
</feature>
<dbReference type="NCBIfam" id="TIGR01168">
    <property type="entry name" value="YSIRK_signal"/>
    <property type="match status" value="1"/>
</dbReference>
<evidence type="ECO:0000256" key="6">
    <source>
        <dbReference type="ARBA" id="ARBA00022729"/>
    </source>
</evidence>
<dbReference type="Pfam" id="PF24708">
    <property type="entry name" value="Lip_C"/>
    <property type="match status" value="1"/>
</dbReference>
<reference evidence="14 15" key="1">
    <citation type="submission" date="2018-11" db="EMBL/GenBank/DDBJ databases">
        <title>Genomic profiling of Staphylococcus species from a Poultry farm system in KwaZulu-Natal, South Africa.</title>
        <authorList>
            <person name="Amoako D.G."/>
            <person name="Somboro A.M."/>
            <person name="Abia A.L.K."/>
            <person name="Bester L.A."/>
            <person name="Essack S.Y."/>
        </authorList>
    </citation>
    <scope>NUCLEOTIDE SEQUENCE [LARGE SCALE GENOMIC DNA]</scope>
    <source>
        <strain evidence="14 15">SA11</strain>
    </source>
</reference>
<evidence type="ECO:0000256" key="2">
    <source>
        <dbReference type="ARBA" id="ARBA00004613"/>
    </source>
</evidence>
<name>A0A4Q7CMF7_9STAP</name>
<evidence type="ECO:0000313" key="14">
    <source>
        <dbReference type="EMBL" id="RZI02450.1"/>
    </source>
</evidence>
<sequence length="791" mass="85962">MKRNNLSRNRYAIRKYTVGTASALVASVAFLTVSHSADAAEQNGENNVEATSKAQVQTANSFQPATSLQNTSQTPESDNLNQSPSQNVLQSNHQPSKSLTSQQPTSLEMQNITKESTQNETSVKAPKSNAASEEQTQNSVPGPKAPEKDSISPSATEKTTEQQTEQPAPEVQVAPGVLTPAQGQIAEKGIEIEDTATKKPQPIEPAQNDKKREEPITEKATKQQKEQPAPEVQVAPEVLTPAQGQIAEKGTEVEDTATKKPQPIEPSHKTESIEPSIIEEPVTKQVETIQPAEKNADESSQSKAASESTSSEKAIPTTDAEVSTDSSKNTSTESSTENEAVAGSQNVSKDIPEKSAHVTTTSAPGNPLEKPQPQKNQQPQSVTPANTTSSQRISPQTDGQSTTKEAKAAQEQAINKYPVIFVHGFMGFVGDIKPDLYPNYWGGDKYHVVDGLREKGYQAYEASVGAFSSNYDRAVELYYYIKGGTVDYGAAHAAKYGHARYGRTYKGVFKDWQPGQKVHLVGHSMGGQTIRLMEHFLRFGNQEEIDYQRTHGGTISPLFEGGQDNMISSITTLGTPHNGSAAADRVGNQQAFKDIVYALGRMGGGKLANIDFGFEKWGFKQGANESYIDYMKRVAESALWKADDNAMYDLTSQGSEALNKNTPLNPNITYTTYTGLASHEGVTGNYVPDIGQFFLFDTTSRIIGSEPDKTLRPNDGIVSVVSSLYPTGQAFTDFTDGLKKGIWQVTPVMQGWDHLDFVGLDALDFKHTGIELQQFYAGLINNMMKVEEAEV</sequence>
<dbReference type="NCBIfam" id="NF047351">
    <property type="entry name" value="lipase_YSIRK_Sa"/>
    <property type="match status" value="1"/>
</dbReference>
<dbReference type="Gene3D" id="3.40.50.1820">
    <property type="entry name" value="alpha/beta hydrolase"/>
    <property type="match status" value="1"/>
</dbReference>
<dbReference type="GO" id="GO:0005576">
    <property type="term" value="C:extracellular region"/>
    <property type="evidence" value="ECO:0007669"/>
    <property type="project" value="UniProtKB-SubCell"/>
</dbReference>
<dbReference type="AlphaFoldDB" id="A0A4Q7CMF7"/>
<keyword evidence="8" id="KW-0442">Lipid degradation</keyword>
<evidence type="ECO:0000256" key="7">
    <source>
        <dbReference type="ARBA" id="ARBA00022801"/>
    </source>
</evidence>
<keyword evidence="9" id="KW-0443">Lipid metabolism</keyword>
<comment type="similarity">
    <text evidence="3">Belongs to the AB hydrolase superfamily. Lipase family.</text>
</comment>
<feature type="compositionally biased region" description="Polar residues" evidence="10">
    <location>
        <begin position="43"/>
        <end position="122"/>
    </location>
</feature>
<protein>
    <recommendedName>
        <fullName evidence="4">triacylglycerol lipase</fullName>
        <ecNumber evidence="4">3.1.1.3</ecNumber>
    </recommendedName>
</protein>
<feature type="compositionally biased region" description="Low complexity" evidence="10">
    <location>
        <begin position="323"/>
        <end position="339"/>
    </location>
</feature>
<feature type="compositionally biased region" description="Basic and acidic residues" evidence="10">
    <location>
        <begin position="188"/>
        <end position="197"/>
    </location>
</feature>
<evidence type="ECO:0000256" key="4">
    <source>
        <dbReference type="ARBA" id="ARBA00013279"/>
    </source>
</evidence>
<dbReference type="SUPFAM" id="SSF53474">
    <property type="entry name" value="alpha/beta-Hydrolases"/>
    <property type="match status" value="1"/>
</dbReference>
<accession>A0A4Q7CMF7</accession>
<feature type="chain" id="PRO_5020210432" description="triacylglycerol lipase" evidence="11">
    <location>
        <begin position="40"/>
        <end position="791"/>
    </location>
</feature>
<dbReference type="PANTHER" id="PTHR34043:SF3">
    <property type="entry name" value="ALPHA_BETA-HYDROLASES SUPERFAMILY PROTEIN"/>
    <property type="match status" value="1"/>
</dbReference>
<dbReference type="Pfam" id="PF04650">
    <property type="entry name" value="YSIRK_signal"/>
    <property type="match status" value="1"/>
</dbReference>
<feature type="compositionally biased region" description="Low complexity" evidence="10">
    <location>
        <begin position="298"/>
        <end position="314"/>
    </location>
</feature>
<dbReference type="PANTHER" id="PTHR34043">
    <property type="entry name" value="ALPHA/BETA-HYDROLASES SUPERFAMILY PROTEIN"/>
    <property type="match status" value="1"/>
</dbReference>
<feature type="compositionally biased region" description="Polar residues" evidence="10">
    <location>
        <begin position="129"/>
        <end position="140"/>
    </location>
</feature>
<dbReference type="InterPro" id="IPR005877">
    <property type="entry name" value="YSIRK_signal_dom"/>
</dbReference>
<keyword evidence="7" id="KW-0378">Hydrolase</keyword>